<proteinExistence type="predicted"/>
<sequence>MERRWNAGRGKREYPEKTRRQASSSSTIPTSGSESAGDRARIVLVGGERPSHCATSAHIIARVTASTLEDNVSVVTNAVSEPHDDQTSLPLKFSGCGGTKTGCSSFVSKKRSLNIEVWHDKKQNKLRNPGTE</sequence>
<feature type="compositionally biased region" description="Basic and acidic residues" evidence="1">
    <location>
        <begin position="1"/>
        <end position="19"/>
    </location>
</feature>
<keyword evidence="3" id="KW-1185">Reference proteome</keyword>
<evidence type="ECO:0000313" key="3">
    <source>
        <dbReference type="Proteomes" id="UP001159363"/>
    </source>
</evidence>
<dbReference type="Proteomes" id="UP001159363">
    <property type="component" value="Chromosome 5"/>
</dbReference>
<evidence type="ECO:0000313" key="2">
    <source>
        <dbReference type="EMBL" id="KAJ8880793.1"/>
    </source>
</evidence>
<evidence type="ECO:0000256" key="1">
    <source>
        <dbReference type="SAM" id="MobiDB-lite"/>
    </source>
</evidence>
<dbReference type="EMBL" id="JARBHB010000006">
    <property type="protein sequence ID" value="KAJ8880793.1"/>
    <property type="molecule type" value="Genomic_DNA"/>
</dbReference>
<feature type="compositionally biased region" description="Low complexity" evidence="1">
    <location>
        <begin position="23"/>
        <end position="35"/>
    </location>
</feature>
<reference evidence="2 3" key="1">
    <citation type="submission" date="2023-02" db="EMBL/GenBank/DDBJ databases">
        <title>LHISI_Scaffold_Assembly.</title>
        <authorList>
            <person name="Stuart O.P."/>
            <person name="Cleave R."/>
            <person name="Magrath M.J.L."/>
            <person name="Mikheyev A.S."/>
        </authorList>
    </citation>
    <scope>NUCLEOTIDE SEQUENCE [LARGE SCALE GENOMIC DNA]</scope>
    <source>
        <strain evidence="2">Daus_M_001</strain>
        <tissue evidence="2">Leg muscle</tissue>
    </source>
</reference>
<comment type="caution">
    <text evidence="2">The sequence shown here is derived from an EMBL/GenBank/DDBJ whole genome shotgun (WGS) entry which is preliminary data.</text>
</comment>
<gene>
    <name evidence="2" type="ORF">PR048_017264</name>
</gene>
<accession>A0ABQ9H9N1</accession>
<feature type="region of interest" description="Disordered" evidence="1">
    <location>
        <begin position="1"/>
        <end position="39"/>
    </location>
</feature>
<name>A0ABQ9H9N1_9NEOP</name>
<protein>
    <submittedName>
        <fullName evidence="2">Uncharacterized protein</fullName>
    </submittedName>
</protein>
<organism evidence="2 3">
    <name type="scientific">Dryococelus australis</name>
    <dbReference type="NCBI Taxonomy" id="614101"/>
    <lineage>
        <taxon>Eukaryota</taxon>
        <taxon>Metazoa</taxon>
        <taxon>Ecdysozoa</taxon>
        <taxon>Arthropoda</taxon>
        <taxon>Hexapoda</taxon>
        <taxon>Insecta</taxon>
        <taxon>Pterygota</taxon>
        <taxon>Neoptera</taxon>
        <taxon>Polyneoptera</taxon>
        <taxon>Phasmatodea</taxon>
        <taxon>Verophasmatodea</taxon>
        <taxon>Anareolatae</taxon>
        <taxon>Phasmatidae</taxon>
        <taxon>Eurycanthinae</taxon>
        <taxon>Dryococelus</taxon>
    </lineage>
</organism>